<evidence type="ECO:0000256" key="1">
    <source>
        <dbReference type="SAM" id="Phobius"/>
    </source>
</evidence>
<evidence type="ECO:0000313" key="2">
    <source>
        <dbReference type="EMBL" id="MFK2917598.1"/>
    </source>
</evidence>
<protein>
    <recommendedName>
        <fullName evidence="4">DUF2269 family protein</fullName>
    </recommendedName>
</protein>
<reference evidence="2 3" key="1">
    <citation type="submission" date="2020-10" db="EMBL/GenBank/DDBJ databases">
        <title>Phylogeny of dyella-like bacteria.</title>
        <authorList>
            <person name="Fu J."/>
        </authorList>
    </citation>
    <scope>NUCLEOTIDE SEQUENCE [LARGE SCALE GENOMIC DNA]</scope>
    <source>
        <strain evidence="2 3">BB4</strain>
    </source>
</reference>
<proteinExistence type="predicted"/>
<feature type="transmembrane region" description="Helical" evidence="1">
    <location>
        <begin position="113"/>
        <end position="133"/>
    </location>
</feature>
<organism evidence="2 3">
    <name type="scientific">Dyella koreensis</name>
    <dbReference type="NCBI Taxonomy" id="311235"/>
    <lineage>
        <taxon>Bacteria</taxon>
        <taxon>Pseudomonadati</taxon>
        <taxon>Pseudomonadota</taxon>
        <taxon>Gammaproteobacteria</taxon>
        <taxon>Lysobacterales</taxon>
        <taxon>Rhodanobacteraceae</taxon>
        <taxon>Dyella</taxon>
    </lineage>
</organism>
<dbReference type="EMBL" id="JADIKD010000010">
    <property type="protein sequence ID" value="MFK2917598.1"/>
    <property type="molecule type" value="Genomic_DNA"/>
</dbReference>
<feature type="transmembrane region" description="Helical" evidence="1">
    <location>
        <begin position="42"/>
        <end position="63"/>
    </location>
</feature>
<dbReference type="Proteomes" id="UP001620408">
    <property type="component" value="Unassembled WGS sequence"/>
</dbReference>
<evidence type="ECO:0000313" key="3">
    <source>
        <dbReference type="Proteomes" id="UP001620408"/>
    </source>
</evidence>
<dbReference type="RefSeq" id="WP_379986827.1">
    <property type="nucleotide sequence ID" value="NZ_JADIKD010000010.1"/>
</dbReference>
<keyword evidence="1" id="KW-0812">Transmembrane</keyword>
<keyword evidence="1" id="KW-0472">Membrane</keyword>
<accession>A0ABW8K761</accession>
<feature type="transmembrane region" description="Helical" evidence="1">
    <location>
        <begin position="69"/>
        <end position="93"/>
    </location>
</feature>
<comment type="caution">
    <text evidence="2">The sequence shown here is derived from an EMBL/GenBank/DDBJ whole genome shotgun (WGS) entry which is preliminary data.</text>
</comment>
<name>A0ABW8K761_9GAMM</name>
<keyword evidence="1" id="KW-1133">Transmembrane helix</keyword>
<evidence type="ECO:0008006" key="4">
    <source>
        <dbReference type="Google" id="ProtNLM"/>
    </source>
</evidence>
<feature type="transmembrane region" description="Helical" evidence="1">
    <location>
        <begin position="6"/>
        <end position="30"/>
    </location>
</feature>
<sequence length="134" mass="14069">MQQVLMLVLSLHILSTIFWAGSTFTLARLGGTGAERLFRPQMIAATVAILSGGTMGHLVHSGALGRGELLLVAGALCSVLALLVQGFLVGPILKRLQPDNPDEAIARSRATRAHRMAAVLLALAAVLMATARYA</sequence>
<keyword evidence="3" id="KW-1185">Reference proteome</keyword>
<gene>
    <name evidence="2" type="ORF">ISS97_10035</name>
</gene>